<dbReference type="InterPro" id="IPR057365">
    <property type="entry name" value="URGCP"/>
</dbReference>
<reference evidence="3" key="3">
    <citation type="submission" date="2025-09" db="UniProtKB">
        <authorList>
            <consortium name="Ensembl"/>
        </authorList>
    </citation>
    <scope>IDENTIFICATION</scope>
</reference>
<dbReference type="PANTHER" id="PTHR14819">
    <property type="entry name" value="GTP-BINDING"/>
    <property type="match status" value="1"/>
</dbReference>
<organism evidence="3 4">
    <name type="scientific">Latimeria chalumnae</name>
    <name type="common">Coelacanth</name>
    <dbReference type="NCBI Taxonomy" id="7897"/>
    <lineage>
        <taxon>Eukaryota</taxon>
        <taxon>Metazoa</taxon>
        <taxon>Chordata</taxon>
        <taxon>Craniata</taxon>
        <taxon>Vertebrata</taxon>
        <taxon>Euteleostomi</taxon>
        <taxon>Coelacanthiformes</taxon>
        <taxon>Coelacanthidae</taxon>
        <taxon>Latimeria</taxon>
    </lineage>
</organism>
<dbReference type="eggNOG" id="ENOG502QSGY">
    <property type="taxonomic scope" value="Eukaryota"/>
</dbReference>
<reference evidence="4" key="1">
    <citation type="submission" date="2011-08" db="EMBL/GenBank/DDBJ databases">
        <title>The draft genome of Latimeria chalumnae.</title>
        <authorList>
            <person name="Di Palma F."/>
            <person name="Alfoldi J."/>
            <person name="Johnson J."/>
            <person name="Berlin A."/>
            <person name="Gnerre S."/>
            <person name="Jaffe D."/>
            <person name="MacCallum I."/>
            <person name="Young S."/>
            <person name="Walker B.J."/>
            <person name="Lander E."/>
            <person name="Lindblad-Toh K."/>
        </authorList>
    </citation>
    <scope>NUCLEOTIDE SEQUENCE [LARGE SCALE GENOMIC DNA]</scope>
    <source>
        <strain evidence="4">Wild caught</strain>
    </source>
</reference>
<evidence type="ECO:0000313" key="3">
    <source>
        <dbReference type="Ensembl" id="ENSLACP00000004133.1"/>
    </source>
</evidence>
<dbReference type="Gene3D" id="3.40.50.300">
    <property type="entry name" value="P-loop containing nucleotide triphosphate hydrolases"/>
    <property type="match status" value="1"/>
</dbReference>
<proteinExistence type="inferred from homology"/>
<dbReference type="InterPro" id="IPR030383">
    <property type="entry name" value="G_VLIG_dom"/>
</dbReference>
<dbReference type="Proteomes" id="UP000008672">
    <property type="component" value="Unassembled WGS sequence"/>
</dbReference>
<comment type="similarity">
    <text evidence="1">Belongs to the TRAFAC class dynamin-like GTPase superfamily. Very large inducible GTPase (VLIG) family.</text>
</comment>
<dbReference type="PROSITE" id="PS51717">
    <property type="entry name" value="G_VLIG"/>
    <property type="match status" value="1"/>
</dbReference>
<sequence length="1531" mass="178482">ISTLGLEDYVSEKLTLSSVLEVGIETITDANIQTLRNLPWNFLKKLMVLNNTARNTHCTTGTSADETQLNLTNIGDMFTDIKIDSNQSINPLDVVTTLFLSSDCLLQQQIMLKMSMCQFALPLLLPDYRNDNCILLQWALREIVKKWRPQSLESCKGFKEKNLTVTSMPTISFVRLGNCTLSKSKLLNDVLSSLQQQNNFFIHHNMQCGNVPRTISDGLVEIYWYLPCGKKNLDAFPEAFAATNLRGDARSKSIQFEFMRKISTAVFVFVESIDRSTCKLLSSIDNSQSSKQKVTLDHLKKLATNLQLEQKHQLRKSNQMNEADFVRKVQKTIKDVLKHSSIMKNVEEMAVVARELKFQVDEDDEKCFEARMHAEEIISKIQNVGDYKKKVLPLQGNILKELAQLEKEMHRLRKLGNKPIEEYKCDLENKIMKLREKQYQYEPSEGILSFITALVGKSTEERHYFLKWMKFFLDTVARENLSDLRDRYKTQYKGSQDHSKELTELDQKLADSSLGLEHFMREIGQIYEAESLLIDKGKLNNAQKQFALLATELMLEGYPLELINGDASHVPVRWVNDVLKQLKKKMGNSSRIRVITVLGVQGTGKSTLLNTMFGLQFVVSSGRCTRGAFMLLIRVKEGFRKILSCDFLLVIDTEGLKSPELAKLDDSYEHDNELATLVVGLSDITLINMAMENSTEMKDILQIVVHAFLRMKETGKKPNCQFVHQNVGDVSAHDQNMRDRKLLLEQLNEMTKAAAKMEKKDSYSKFSDVMEYDAEKDNWYIPGLWHGIPPMAPVNTGYSENIYELKKSLFKTLKQKKQRSLDILEFNEWVKSLWNAVKYENFIFNFRNSLVADAYNQLCINYAEWEWEFRKNMHCWLLEAENRIHNQLESELGGFFQALKAEAYEKLQNEEKKMLDKLENYFQSNGANVHLVERYRETFFKSANLLKTELEGHVLNKFEETLNICKSAVKFEKIQSEAREEIEREVTRLLNTCRNGERNLDSEQLIEMFEKMWRKNLSEKNFIKIEKQNIEHCVYMQLRRNLQNKAGQIQEEKRFSLQKSHLNLTRLGRIYQWFSHSMESLLKEKTENLVETCMEFVLLKVNSKLDYDDAYTRELLHLVENRIQEADFQKLNTTSEYECDVKLHICGMSVRFFQEMHDRFIDEHDTLQHLERMKPTYLSLFQDIYSEKEQCQKRAKQFCDLCLQPALLDLVHKQLGLEIIQDISDSPRFIQYNSRVFFQFTILKDMLERREFDAYLKYISNYEQYVKKWIVKQIEHRYMKDVKLADVEKRCLSVIIQKVKKAVDRMMNDETTETVFEFLEKLCNILEKDIVISKESLGLILFENQENIKQFSSNIQNCIEDMEATLISEFEKTSNVTEKLTNLPIKPQDVFFKKVFGCGKQCPFCKVPCEAGGEGHEHHFASVHRPQGLGGSRCFGTNNLPPEICSTDVNSERKFLNDDTNWELHPYKNYRKYYPEWEIQGDPSIEASDYWKYVMVQFNKQFAESYKAKEADIPSGWKNITADQALNSLQE</sequence>
<name>H3A3B2_LATCH</name>
<reference evidence="3" key="2">
    <citation type="submission" date="2025-08" db="UniProtKB">
        <authorList>
            <consortium name="Ensembl"/>
        </authorList>
    </citation>
    <scope>IDENTIFICATION</scope>
</reference>
<dbReference type="OMA" id="YKDWDIQ"/>
<dbReference type="InterPro" id="IPR027417">
    <property type="entry name" value="P-loop_NTPase"/>
</dbReference>
<protein>
    <recommendedName>
        <fullName evidence="2">VLIG-type G domain-containing protein</fullName>
    </recommendedName>
</protein>
<feature type="domain" description="VLIG-type G" evidence="2">
    <location>
        <begin position="589"/>
        <end position="834"/>
    </location>
</feature>
<dbReference type="PANTHER" id="PTHR14819:SF9">
    <property type="entry name" value="UP-REGULATOR OF CELL PROLIFERATION-LIKE"/>
    <property type="match status" value="1"/>
</dbReference>
<dbReference type="InterPro" id="IPR058641">
    <property type="entry name" value="GVIN1_dom"/>
</dbReference>
<keyword evidence="4" id="KW-1185">Reference proteome</keyword>
<dbReference type="Pfam" id="PF25974">
    <property type="entry name" value="URGCP_9th"/>
    <property type="match status" value="1"/>
</dbReference>
<dbReference type="Ensembl" id="ENSLACT00000004169.1">
    <property type="protein sequence ID" value="ENSLACP00000004133.1"/>
    <property type="gene ID" value="ENSLACG00000003675.1"/>
</dbReference>
<dbReference type="InterPro" id="IPR052986">
    <property type="entry name" value="VLIG_GTPase"/>
</dbReference>
<dbReference type="GeneTree" id="ENSGT00940000154390"/>
<dbReference type="Pfam" id="PF25683">
    <property type="entry name" value="URGCP_GTPase"/>
    <property type="match status" value="1"/>
</dbReference>
<dbReference type="Pfam" id="PF25496">
    <property type="entry name" value="URGCP"/>
    <property type="match status" value="1"/>
</dbReference>
<evidence type="ECO:0000256" key="1">
    <source>
        <dbReference type="ARBA" id="ARBA00006828"/>
    </source>
</evidence>
<dbReference type="SUPFAM" id="SSF52540">
    <property type="entry name" value="P-loop containing nucleoside triphosphate hydrolases"/>
    <property type="match status" value="1"/>
</dbReference>
<dbReference type="HOGENOM" id="CLU_002276_3_0_1"/>
<dbReference type="GO" id="GO:0005525">
    <property type="term" value="F:GTP binding"/>
    <property type="evidence" value="ECO:0007669"/>
    <property type="project" value="InterPro"/>
</dbReference>
<dbReference type="FunCoup" id="H3A3B2">
    <property type="interactions" value="9"/>
</dbReference>
<evidence type="ECO:0000313" key="4">
    <source>
        <dbReference type="Proteomes" id="UP000008672"/>
    </source>
</evidence>
<dbReference type="EMBL" id="AFYH01202674">
    <property type="status" value="NOT_ANNOTATED_CDS"/>
    <property type="molecule type" value="Genomic_DNA"/>
</dbReference>
<accession>H3A3B2</accession>
<dbReference type="InParanoid" id="H3A3B2"/>
<evidence type="ECO:0000259" key="2">
    <source>
        <dbReference type="PROSITE" id="PS51717"/>
    </source>
</evidence>